<evidence type="ECO:0000313" key="12">
    <source>
        <dbReference type="Proteomes" id="UP001167831"/>
    </source>
</evidence>
<evidence type="ECO:0000256" key="1">
    <source>
        <dbReference type="ARBA" id="ARBA00003543"/>
    </source>
</evidence>
<dbReference type="InterPro" id="IPR036771">
    <property type="entry name" value="ATPsynth_dsu/esu_N"/>
</dbReference>
<dbReference type="PANTHER" id="PTHR13822:SF10">
    <property type="entry name" value="ATP SYNTHASE EPSILON CHAIN, CHLOROPLASTIC"/>
    <property type="match status" value="1"/>
</dbReference>
<proteinExistence type="inferred from homology"/>
<evidence type="ECO:0000256" key="8">
    <source>
        <dbReference type="ARBA" id="ARBA00023310"/>
    </source>
</evidence>
<evidence type="ECO:0000256" key="2">
    <source>
        <dbReference type="ARBA" id="ARBA00004184"/>
    </source>
</evidence>
<dbReference type="Gene3D" id="2.60.15.10">
    <property type="entry name" value="F0F1 ATP synthase delta/epsilon subunit, N-terminal"/>
    <property type="match status" value="1"/>
</dbReference>
<comment type="function">
    <text evidence="1">Produces ATP from ADP in the presence of a proton gradient across the membrane.</text>
</comment>
<evidence type="ECO:0000313" key="13">
    <source>
        <dbReference type="Proteomes" id="UP001168478"/>
    </source>
</evidence>
<dbReference type="InterPro" id="IPR001469">
    <property type="entry name" value="ATP_synth_F1_dsu/esu"/>
</dbReference>
<protein>
    <recommendedName>
        <fullName evidence="9">ATP synthase F1 complex delta/epsilon subunit N-terminal domain-containing protein</fullName>
    </recommendedName>
</protein>
<dbReference type="AlphaFoldDB" id="A0AAW7JU27"/>
<name>A0AAW7JU27_9BACT</name>
<accession>A0AAW7JU27</accession>
<dbReference type="GO" id="GO:0046933">
    <property type="term" value="F:proton-transporting ATP synthase activity, rotational mechanism"/>
    <property type="evidence" value="ECO:0007669"/>
    <property type="project" value="InterPro"/>
</dbReference>
<dbReference type="RefSeq" id="WP_021994471.1">
    <property type="nucleotide sequence ID" value="NZ_CALUKV010000005.1"/>
</dbReference>
<evidence type="ECO:0000256" key="4">
    <source>
        <dbReference type="ARBA" id="ARBA00022448"/>
    </source>
</evidence>
<dbReference type="EMBL" id="JAUEIF010000005">
    <property type="protein sequence ID" value="MDN0025306.1"/>
    <property type="molecule type" value="Genomic_DNA"/>
</dbReference>
<evidence type="ECO:0000256" key="3">
    <source>
        <dbReference type="ARBA" id="ARBA00005712"/>
    </source>
</evidence>
<keyword evidence="6" id="KW-0472">Membrane</keyword>
<evidence type="ECO:0000313" key="11">
    <source>
        <dbReference type="EMBL" id="MDN0025306.1"/>
    </source>
</evidence>
<evidence type="ECO:0000256" key="7">
    <source>
        <dbReference type="ARBA" id="ARBA00023196"/>
    </source>
</evidence>
<dbReference type="CDD" id="cd12152">
    <property type="entry name" value="F1-ATPase_delta"/>
    <property type="match status" value="1"/>
</dbReference>
<comment type="caution">
    <text evidence="11">The sequence shown here is derived from an EMBL/GenBank/DDBJ whole genome shotgun (WGS) entry which is preliminary data.</text>
</comment>
<keyword evidence="5" id="KW-0406">Ion transport</keyword>
<comment type="subcellular location">
    <subcellularLocation>
        <location evidence="2">Endomembrane system</location>
        <topology evidence="2">Peripheral membrane protein</topology>
    </subcellularLocation>
</comment>
<keyword evidence="7" id="KW-0139">CF(1)</keyword>
<sequence length="81" mass="9021">MSLKLKIVSPEKIEYLGFADRVLVPGTAGKFEILINHAPIISSLEQGDVEFSYQGEVKKLHIQGGFVEVQKNEVCLCVEMQ</sequence>
<dbReference type="Pfam" id="PF02823">
    <property type="entry name" value="ATP-synt_DE_N"/>
    <property type="match status" value="1"/>
</dbReference>
<dbReference type="SUPFAM" id="SSF51344">
    <property type="entry name" value="Epsilon subunit of F1F0-ATP synthase N-terminal domain"/>
    <property type="match status" value="1"/>
</dbReference>
<evidence type="ECO:0000313" key="10">
    <source>
        <dbReference type="EMBL" id="MDN0022990.1"/>
    </source>
</evidence>
<gene>
    <name evidence="10" type="ORF">QVN81_08165</name>
    <name evidence="11" type="ORF">QVN84_07220</name>
</gene>
<keyword evidence="12" id="KW-1185">Reference proteome</keyword>
<dbReference type="GO" id="GO:0012505">
    <property type="term" value="C:endomembrane system"/>
    <property type="evidence" value="ECO:0007669"/>
    <property type="project" value="UniProtKB-SubCell"/>
</dbReference>
<dbReference type="Proteomes" id="UP001168478">
    <property type="component" value="Unassembled WGS sequence"/>
</dbReference>
<organism evidence="11 13">
    <name type="scientific">Leyella lascolaii</name>
    <dbReference type="NCBI Taxonomy" id="1776379"/>
    <lineage>
        <taxon>Bacteria</taxon>
        <taxon>Pseudomonadati</taxon>
        <taxon>Bacteroidota</taxon>
        <taxon>Bacteroidia</taxon>
        <taxon>Bacteroidales</taxon>
        <taxon>Prevotellaceae</taxon>
        <taxon>Leyella</taxon>
    </lineage>
</organism>
<comment type="similarity">
    <text evidence="3">Belongs to the ATPase epsilon chain family.</text>
</comment>
<keyword evidence="4" id="KW-0813">Transport</keyword>
<evidence type="ECO:0000256" key="5">
    <source>
        <dbReference type="ARBA" id="ARBA00023065"/>
    </source>
</evidence>
<evidence type="ECO:0000256" key="6">
    <source>
        <dbReference type="ARBA" id="ARBA00023136"/>
    </source>
</evidence>
<reference evidence="11" key="2">
    <citation type="submission" date="2023-08" db="EMBL/GenBank/DDBJ databases">
        <title>Identification and characterization of horizontal gene transfer across gut microbiota members of farm animals based on homology search.</title>
        <authorList>
            <person name="Schwarzerova J."/>
            <person name="Nykrynova M."/>
            <person name="Jureckova K."/>
            <person name="Cejkova D."/>
            <person name="Rychlik I."/>
        </authorList>
    </citation>
    <scope>NUCLEOTIDE SEQUENCE</scope>
    <source>
        <strain evidence="11">ET15</strain>
        <strain evidence="10">ET37</strain>
    </source>
</reference>
<feature type="domain" description="ATP synthase F1 complex delta/epsilon subunit N-terminal" evidence="9">
    <location>
        <begin position="3"/>
        <end position="79"/>
    </location>
</feature>
<dbReference type="GO" id="GO:0045259">
    <property type="term" value="C:proton-transporting ATP synthase complex"/>
    <property type="evidence" value="ECO:0007669"/>
    <property type="project" value="UniProtKB-KW"/>
</dbReference>
<dbReference type="InterPro" id="IPR020546">
    <property type="entry name" value="ATP_synth_F1_dsu/esu_N"/>
</dbReference>
<reference evidence="11" key="1">
    <citation type="submission" date="2023-06" db="EMBL/GenBank/DDBJ databases">
        <authorList>
            <person name="Zeman M."/>
            <person name="Kubasova T."/>
            <person name="Jahodarova E."/>
            <person name="Nykrynova M."/>
            <person name="Rychlik I."/>
        </authorList>
    </citation>
    <scope>NUCLEOTIDE SEQUENCE</scope>
    <source>
        <strain evidence="11">ET15</strain>
        <strain evidence="10">ET37</strain>
    </source>
</reference>
<evidence type="ECO:0000259" key="9">
    <source>
        <dbReference type="Pfam" id="PF02823"/>
    </source>
</evidence>
<dbReference type="EMBL" id="JAUEIE010000007">
    <property type="protein sequence ID" value="MDN0022990.1"/>
    <property type="molecule type" value="Genomic_DNA"/>
</dbReference>
<dbReference type="PANTHER" id="PTHR13822">
    <property type="entry name" value="ATP SYNTHASE DELTA/EPSILON CHAIN"/>
    <property type="match status" value="1"/>
</dbReference>
<keyword evidence="8" id="KW-0066">ATP synthesis</keyword>
<dbReference type="Proteomes" id="UP001167831">
    <property type="component" value="Unassembled WGS sequence"/>
</dbReference>